<dbReference type="AlphaFoldDB" id="L8HKL9"/>
<reference evidence="9 10" key="1">
    <citation type="journal article" date="2013" name="Genome Biol.">
        <title>Genome of Acanthamoeba castellanii highlights extensive lateral gene transfer and early evolution of tyrosine kinase signaling.</title>
        <authorList>
            <person name="Clarke M."/>
            <person name="Lohan A.J."/>
            <person name="Liu B."/>
            <person name="Lagkouvardos I."/>
            <person name="Roy S."/>
            <person name="Zafar N."/>
            <person name="Bertelli C."/>
            <person name="Schilde C."/>
            <person name="Kianianmomeni A."/>
            <person name="Burglin T.R."/>
            <person name="Frech C."/>
            <person name="Turcotte B."/>
            <person name="Kopec K.O."/>
            <person name="Synnott J.M."/>
            <person name="Choo C."/>
            <person name="Paponov I."/>
            <person name="Finkler A."/>
            <person name="Soon Heng Tan C."/>
            <person name="Hutchins A.P."/>
            <person name="Weinmeier T."/>
            <person name="Rattei T."/>
            <person name="Chu J.S."/>
            <person name="Gimenez G."/>
            <person name="Irimia M."/>
            <person name="Rigden D.J."/>
            <person name="Fitzpatrick D.A."/>
            <person name="Lorenzo-Morales J."/>
            <person name="Bateman A."/>
            <person name="Chiu C.H."/>
            <person name="Tang P."/>
            <person name="Hegemann P."/>
            <person name="Fromm H."/>
            <person name="Raoult D."/>
            <person name="Greub G."/>
            <person name="Miranda-Saavedra D."/>
            <person name="Chen N."/>
            <person name="Nash P."/>
            <person name="Ginger M.L."/>
            <person name="Horn M."/>
            <person name="Schaap P."/>
            <person name="Caler L."/>
            <person name="Loftus B."/>
        </authorList>
    </citation>
    <scope>NUCLEOTIDE SEQUENCE [LARGE SCALE GENOMIC DNA]</scope>
    <source>
        <strain evidence="9 10">Neff</strain>
    </source>
</reference>
<gene>
    <name evidence="9" type="ORF">ACA1_289660</name>
</gene>
<dbReference type="OMA" id="ASHEYTF"/>
<evidence type="ECO:0000256" key="7">
    <source>
        <dbReference type="ARBA" id="ARBA00023159"/>
    </source>
</evidence>
<dbReference type="VEuPathDB" id="AmoebaDB:ACA1_289660"/>
<evidence type="ECO:0000256" key="6">
    <source>
        <dbReference type="ARBA" id="ARBA00023015"/>
    </source>
</evidence>
<sequence length="114" mass="13192">MCRRCLVHVCPQRDRTCLSSGSYLLNFKGCGECGKMEFIKIAELEKNETETDETVTYQHQCSECSHKIADHEYTFTIDGEYQEYAMNCVLCGYGEDRVSIMPDDPEKIAQYDMY</sequence>
<dbReference type="GO" id="GO:0045893">
    <property type="term" value="P:positive regulation of DNA-templated transcription"/>
    <property type="evidence" value="ECO:0007669"/>
    <property type="project" value="InterPro"/>
</dbReference>
<dbReference type="Gene3D" id="2.60.40.4240">
    <property type="entry name" value="Transcription activator, Churchill"/>
    <property type="match status" value="1"/>
</dbReference>
<dbReference type="InterPro" id="IPR009508">
    <property type="entry name" value="Transcrpt_activator_Churchill"/>
</dbReference>
<dbReference type="PANTHER" id="PTHR31931">
    <property type="entry name" value="PROTEIN CHURCHILL"/>
    <property type="match status" value="1"/>
</dbReference>
<keyword evidence="8" id="KW-0804">Transcription</keyword>
<keyword evidence="7" id="KW-0010">Activator</keyword>
<dbReference type="GO" id="GO:0008270">
    <property type="term" value="F:zinc ion binding"/>
    <property type="evidence" value="ECO:0007669"/>
    <property type="project" value="InterPro"/>
</dbReference>
<dbReference type="EMBL" id="KB007805">
    <property type="protein sequence ID" value="ELR25213.1"/>
    <property type="molecule type" value="Genomic_DNA"/>
</dbReference>
<keyword evidence="5" id="KW-0862">Zinc</keyword>
<dbReference type="InterPro" id="IPR038543">
    <property type="entry name" value="Churchill_sf"/>
</dbReference>
<evidence type="ECO:0000256" key="3">
    <source>
        <dbReference type="ARBA" id="ARBA00022473"/>
    </source>
</evidence>
<dbReference type="Pfam" id="PF06573">
    <property type="entry name" value="Churchill"/>
    <property type="match status" value="1"/>
</dbReference>
<proteinExistence type="inferred from homology"/>
<protein>
    <recommendedName>
        <fullName evidence="2">Protein Churchill</fullName>
    </recommendedName>
</protein>
<accession>L8HKL9</accession>
<dbReference type="GeneID" id="14926258"/>
<keyword evidence="4" id="KW-0479">Metal-binding</keyword>
<organism evidence="9 10">
    <name type="scientific">Acanthamoeba castellanii (strain ATCC 30010 / Neff)</name>
    <dbReference type="NCBI Taxonomy" id="1257118"/>
    <lineage>
        <taxon>Eukaryota</taxon>
        <taxon>Amoebozoa</taxon>
        <taxon>Discosea</taxon>
        <taxon>Longamoebia</taxon>
        <taxon>Centramoebida</taxon>
        <taxon>Acanthamoebidae</taxon>
        <taxon>Acanthamoeba</taxon>
    </lineage>
</organism>
<evidence type="ECO:0000313" key="10">
    <source>
        <dbReference type="Proteomes" id="UP000011083"/>
    </source>
</evidence>
<dbReference type="GO" id="GO:0008543">
    <property type="term" value="P:fibroblast growth factor receptor signaling pathway"/>
    <property type="evidence" value="ECO:0007669"/>
    <property type="project" value="TreeGrafter"/>
</dbReference>
<dbReference type="Proteomes" id="UP000011083">
    <property type="component" value="Unassembled WGS sequence"/>
</dbReference>
<evidence type="ECO:0000256" key="4">
    <source>
        <dbReference type="ARBA" id="ARBA00022723"/>
    </source>
</evidence>
<evidence type="ECO:0000256" key="5">
    <source>
        <dbReference type="ARBA" id="ARBA00022833"/>
    </source>
</evidence>
<keyword evidence="3" id="KW-0217">Developmental protein</keyword>
<evidence type="ECO:0000256" key="8">
    <source>
        <dbReference type="ARBA" id="ARBA00023163"/>
    </source>
</evidence>
<name>L8HKL9_ACACF</name>
<keyword evidence="6" id="KW-0805">Transcription regulation</keyword>
<dbReference type="KEGG" id="acan:ACA1_289660"/>
<dbReference type="OrthoDB" id="5954706at2759"/>
<evidence type="ECO:0000256" key="1">
    <source>
        <dbReference type="ARBA" id="ARBA00009577"/>
    </source>
</evidence>
<keyword evidence="10" id="KW-1185">Reference proteome</keyword>
<comment type="similarity">
    <text evidence="1">Belongs to the Churchill family.</text>
</comment>
<evidence type="ECO:0000256" key="2">
    <source>
        <dbReference type="ARBA" id="ARBA00021000"/>
    </source>
</evidence>
<evidence type="ECO:0000313" key="9">
    <source>
        <dbReference type="EMBL" id="ELR25213.1"/>
    </source>
</evidence>
<dbReference type="STRING" id="1257118.L8HKL9"/>
<dbReference type="PANTHER" id="PTHR31931:SF2">
    <property type="entry name" value="PROTEIN CHURCHILL"/>
    <property type="match status" value="1"/>
</dbReference>
<dbReference type="RefSeq" id="XP_004367968.1">
    <property type="nucleotide sequence ID" value="XM_004367911.1"/>
</dbReference>